<evidence type="ECO:0000256" key="1">
    <source>
        <dbReference type="ARBA" id="ARBA00006226"/>
    </source>
</evidence>
<dbReference type="RefSeq" id="WP_123657353.1">
    <property type="nucleotide sequence ID" value="NZ_AYKG01000009.1"/>
</dbReference>
<evidence type="ECO:0000256" key="2">
    <source>
        <dbReference type="ARBA" id="ARBA00022649"/>
    </source>
</evidence>
<protein>
    <submittedName>
        <fullName evidence="3">Translation repressor RelE</fullName>
    </submittedName>
</protein>
<dbReference type="SUPFAM" id="SSF143011">
    <property type="entry name" value="RelE-like"/>
    <property type="match status" value="1"/>
</dbReference>
<gene>
    <name evidence="3" type="ORF">SAJA_04005</name>
</gene>
<dbReference type="InParanoid" id="A0A423PZ61"/>
<dbReference type="EMBL" id="AYKG01000009">
    <property type="protein sequence ID" value="ROO30830.1"/>
    <property type="molecule type" value="Genomic_DNA"/>
</dbReference>
<dbReference type="OrthoDB" id="5570653at2"/>
<evidence type="ECO:0000313" key="4">
    <source>
        <dbReference type="Proteomes" id="UP000285310"/>
    </source>
</evidence>
<dbReference type="PANTHER" id="PTHR35601">
    <property type="entry name" value="TOXIN RELE"/>
    <property type="match status" value="1"/>
</dbReference>
<dbReference type="PANTHER" id="PTHR35601:SF1">
    <property type="entry name" value="TOXIN RELE"/>
    <property type="match status" value="1"/>
</dbReference>
<keyword evidence="2" id="KW-1277">Toxin-antitoxin system</keyword>
<organism evidence="3 4">
    <name type="scientific">Salinisphaera japonica YTM-1</name>
    <dbReference type="NCBI Taxonomy" id="1209778"/>
    <lineage>
        <taxon>Bacteria</taxon>
        <taxon>Pseudomonadati</taxon>
        <taxon>Pseudomonadota</taxon>
        <taxon>Gammaproteobacteria</taxon>
        <taxon>Salinisphaerales</taxon>
        <taxon>Salinisphaeraceae</taxon>
        <taxon>Salinisphaera</taxon>
    </lineage>
</organism>
<accession>A0A423PZ61</accession>
<dbReference type="Pfam" id="PF05016">
    <property type="entry name" value="ParE_toxin"/>
    <property type="match status" value="1"/>
</dbReference>
<dbReference type="Proteomes" id="UP000285310">
    <property type="component" value="Unassembled WGS sequence"/>
</dbReference>
<comment type="similarity">
    <text evidence="1">Belongs to the RelE toxin family.</text>
</comment>
<dbReference type="InterPro" id="IPR007712">
    <property type="entry name" value="RelE/ParE_toxin"/>
</dbReference>
<dbReference type="Gene3D" id="3.30.2310.20">
    <property type="entry name" value="RelE-like"/>
    <property type="match status" value="1"/>
</dbReference>
<comment type="caution">
    <text evidence="3">The sequence shown here is derived from an EMBL/GenBank/DDBJ whole genome shotgun (WGS) entry which is preliminary data.</text>
</comment>
<keyword evidence="4" id="KW-1185">Reference proteome</keyword>
<dbReference type="NCBIfam" id="TIGR02385">
    <property type="entry name" value="RelE_StbE"/>
    <property type="match status" value="1"/>
</dbReference>
<evidence type="ECO:0000313" key="3">
    <source>
        <dbReference type="EMBL" id="ROO30830.1"/>
    </source>
</evidence>
<proteinExistence type="inferred from homology"/>
<dbReference type="InterPro" id="IPR035093">
    <property type="entry name" value="RelE/ParE_toxin_dom_sf"/>
</dbReference>
<name>A0A423PZ61_9GAMM</name>
<reference evidence="3 4" key="1">
    <citation type="submission" date="2013-10" db="EMBL/GenBank/DDBJ databases">
        <title>Salinisphaera japonica YTM-1 Genome Sequencing.</title>
        <authorList>
            <person name="Lai Q."/>
            <person name="Li C."/>
            <person name="Shao Z."/>
        </authorList>
    </citation>
    <scope>NUCLEOTIDE SEQUENCE [LARGE SCALE GENOMIC DNA]</scope>
    <source>
        <strain evidence="3 4">YTM-1</strain>
    </source>
</reference>
<dbReference type="AlphaFoldDB" id="A0A423PZ61"/>
<sequence>MNWTIEYARSVTKAVRKMDPPTRQRIKDFLEHRVAALTDPREIGDPLKGELAGLWRYRVGDYRIICEIREETLIVLVVRIGHRRAVYR</sequence>